<keyword evidence="3" id="KW-1185">Reference proteome</keyword>
<comment type="caution">
    <text evidence="2">The sequence shown here is derived from an EMBL/GenBank/DDBJ whole genome shotgun (WGS) entry which is preliminary data.</text>
</comment>
<gene>
    <name evidence="2" type="ORF">ODALV1_LOCUS423</name>
</gene>
<evidence type="ECO:0000313" key="3">
    <source>
        <dbReference type="Proteomes" id="UP001642540"/>
    </source>
</evidence>
<feature type="domain" description="F-box" evidence="1">
    <location>
        <begin position="53"/>
        <end position="83"/>
    </location>
</feature>
<proteinExistence type="predicted"/>
<dbReference type="EMBL" id="CAXLJM020000002">
    <property type="protein sequence ID" value="CAL8068709.1"/>
    <property type="molecule type" value="Genomic_DNA"/>
</dbReference>
<evidence type="ECO:0000259" key="1">
    <source>
        <dbReference type="Pfam" id="PF00646"/>
    </source>
</evidence>
<dbReference type="SUPFAM" id="SSF81383">
    <property type="entry name" value="F-box domain"/>
    <property type="match status" value="1"/>
</dbReference>
<dbReference type="CDD" id="cd09917">
    <property type="entry name" value="F-box_SF"/>
    <property type="match status" value="1"/>
</dbReference>
<dbReference type="Pfam" id="PF00646">
    <property type="entry name" value="F-box"/>
    <property type="match status" value="1"/>
</dbReference>
<evidence type="ECO:0000313" key="2">
    <source>
        <dbReference type="EMBL" id="CAL8068709.1"/>
    </source>
</evidence>
<organism evidence="2 3">
    <name type="scientific">Orchesella dallaii</name>
    <dbReference type="NCBI Taxonomy" id="48710"/>
    <lineage>
        <taxon>Eukaryota</taxon>
        <taxon>Metazoa</taxon>
        <taxon>Ecdysozoa</taxon>
        <taxon>Arthropoda</taxon>
        <taxon>Hexapoda</taxon>
        <taxon>Collembola</taxon>
        <taxon>Entomobryomorpha</taxon>
        <taxon>Entomobryoidea</taxon>
        <taxon>Orchesellidae</taxon>
        <taxon>Orchesellinae</taxon>
        <taxon>Orchesella</taxon>
    </lineage>
</organism>
<dbReference type="Proteomes" id="UP001642540">
    <property type="component" value="Unassembled WGS sequence"/>
</dbReference>
<dbReference type="Gene3D" id="1.20.1280.50">
    <property type="match status" value="1"/>
</dbReference>
<name>A0ABP1PIM5_9HEXA</name>
<dbReference type="InterPro" id="IPR036047">
    <property type="entry name" value="F-box-like_dom_sf"/>
</dbReference>
<reference evidence="2 3" key="1">
    <citation type="submission" date="2024-08" db="EMBL/GenBank/DDBJ databases">
        <authorList>
            <person name="Cucini C."/>
            <person name="Frati F."/>
        </authorList>
    </citation>
    <scope>NUCLEOTIDE SEQUENCE [LARGE SCALE GENOMIC DNA]</scope>
</reference>
<protein>
    <recommendedName>
        <fullName evidence="1">F-box domain-containing protein</fullName>
    </recommendedName>
</protein>
<dbReference type="InterPro" id="IPR001810">
    <property type="entry name" value="F-box_dom"/>
</dbReference>
<accession>A0ABP1PIM5</accession>
<sequence>MLEEVASPIPAKLSGGGEFEIQSGEGEDQVFEVKQGQNVPVFESPKTEPMLLPEIWAQIFEYLPSDDLITVVNTCPEWRKLLEAKRKSILFPKMLEHCSRDYLSTQTLKVCRQLNKTCEEAVDLANPEIALIIRIQEDMARHKRIIEADILDLEMMRRELTIQKQENDLQAEIFRERYDVFMRSSSRLIKKMSLKMRK</sequence>